<dbReference type="AlphaFoldDB" id="A0A9W8S601"/>
<feature type="compositionally biased region" description="Basic residues" evidence="1">
    <location>
        <begin position="247"/>
        <end position="256"/>
    </location>
</feature>
<name>A0A9W8S601_9HYPO</name>
<accession>A0A9W8S601</accession>
<dbReference type="EMBL" id="JAOQAZ010000005">
    <property type="protein sequence ID" value="KAJ4266414.1"/>
    <property type="molecule type" value="Genomic_DNA"/>
</dbReference>
<evidence type="ECO:0000256" key="1">
    <source>
        <dbReference type="SAM" id="MobiDB-lite"/>
    </source>
</evidence>
<gene>
    <name evidence="2" type="ORF">NW762_004398</name>
</gene>
<organism evidence="2 3">
    <name type="scientific">Fusarium torreyae</name>
    <dbReference type="NCBI Taxonomy" id="1237075"/>
    <lineage>
        <taxon>Eukaryota</taxon>
        <taxon>Fungi</taxon>
        <taxon>Dikarya</taxon>
        <taxon>Ascomycota</taxon>
        <taxon>Pezizomycotina</taxon>
        <taxon>Sordariomycetes</taxon>
        <taxon>Hypocreomycetidae</taxon>
        <taxon>Hypocreales</taxon>
        <taxon>Nectriaceae</taxon>
        <taxon>Fusarium</taxon>
    </lineage>
</organism>
<evidence type="ECO:0000313" key="3">
    <source>
        <dbReference type="Proteomes" id="UP001152049"/>
    </source>
</evidence>
<feature type="compositionally biased region" description="Basic and acidic residues" evidence="1">
    <location>
        <begin position="228"/>
        <end position="246"/>
    </location>
</feature>
<reference evidence="2" key="1">
    <citation type="submission" date="2022-09" db="EMBL/GenBank/DDBJ databases">
        <title>Fusarium specimens isolated from Avocado Roots.</title>
        <authorList>
            <person name="Stajich J."/>
            <person name="Roper C."/>
            <person name="Heimlech-Rivalta G."/>
        </authorList>
    </citation>
    <scope>NUCLEOTIDE SEQUENCE</scope>
    <source>
        <strain evidence="2">CF00136</strain>
    </source>
</reference>
<sequence>MSVTTTIVQSIEEPVLLTIFPEQLSAPNKTDKSASPDNERLSTLFPEVDIEKVRAMNEEKLREPIKCTNKVLDSHPDWYARPKGLEGLFKGLNLPNVKEAIDKDARYYWSTTEDHGIQHRLEWGEQKGHHMMVISRQARSVVHCDEVNPKKPKISHLESAGRGRHMREEITKRMKEAERGILRGKAVGRAFRVIQVKNTHDEAIWHLVRKVPQMTYTIRIRSPLSPTEKARTEWRDQQAKRVEKQQCLRHKIGRKQ</sequence>
<proteinExistence type="predicted"/>
<comment type="caution">
    <text evidence="2">The sequence shown here is derived from an EMBL/GenBank/DDBJ whole genome shotgun (WGS) entry which is preliminary data.</text>
</comment>
<protein>
    <submittedName>
        <fullName evidence="2">Uncharacterized protein</fullName>
    </submittedName>
</protein>
<dbReference type="Proteomes" id="UP001152049">
    <property type="component" value="Unassembled WGS sequence"/>
</dbReference>
<feature type="region of interest" description="Disordered" evidence="1">
    <location>
        <begin position="225"/>
        <end position="256"/>
    </location>
</feature>
<evidence type="ECO:0000313" key="2">
    <source>
        <dbReference type="EMBL" id="KAJ4266414.1"/>
    </source>
</evidence>
<keyword evidence="3" id="KW-1185">Reference proteome</keyword>
<dbReference type="OrthoDB" id="5078657at2759"/>